<accession>A0A8T0VJK9</accession>
<proteinExistence type="predicted"/>
<gene>
    <name evidence="2" type="ORF">PVAP13_2NG100603</name>
</gene>
<protein>
    <submittedName>
        <fullName evidence="2">Uncharacterized protein</fullName>
    </submittedName>
</protein>
<keyword evidence="1" id="KW-1133">Transmembrane helix</keyword>
<comment type="caution">
    <text evidence="2">The sequence shown here is derived from an EMBL/GenBank/DDBJ whole genome shotgun (WGS) entry which is preliminary data.</text>
</comment>
<sequence length="83" mass="9132">MNAKNKSKNATTLDEWHHLFFSFLCSQISIYLTSLCSLWNKKKLQKYAISKQPIPLDSGGDTSILASLHLGSACEKATSGCLP</sequence>
<feature type="transmembrane region" description="Helical" evidence="1">
    <location>
        <begin position="20"/>
        <end position="39"/>
    </location>
</feature>
<reference evidence="2" key="1">
    <citation type="submission" date="2020-05" db="EMBL/GenBank/DDBJ databases">
        <title>WGS assembly of Panicum virgatum.</title>
        <authorList>
            <person name="Lovell J.T."/>
            <person name="Jenkins J."/>
            <person name="Shu S."/>
            <person name="Juenger T.E."/>
            <person name="Schmutz J."/>
        </authorList>
    </citation>
    <scope>NUCLEOTIDE SEQUENCE</scope>
    <source>
        <strain evidence="2">AP13</strain>
    </source>
</reference>
<dbReference type="AlphaFoldDB" id="A0A8T0VJK9"/>
<dbReference type="EMBL" id="CM029040">
    <property type="protein sequence ID" value="KAG2632713.1"/>
    <property type="molecule type" value="Genomic_DNA"/>
</dbReference>
<keyword evidence="1" id="KW-0812">Transmembrane</keyword>
<keyword evidence="3" id="KW-1185">Reference proteome</keyword>
<organism evidence="2 3">
    <name type="scientific">Panicum virgatum</name>
    <name type="common">Blackwell switchgrass</name>
    <dbReference type="NCBI Taxonomy" id="38727"/>
    <lineage>
        <taxon>Eukaryota</taxon>
        <taxon>Viridiplantae</taxon>
        <taxon>Streptophyta</taxon>
        <taxon>Embryophyta</taxon>
        <taxon>Tracheophyta</taxon>
        <taxon>Spermatophyta</taxon>
        <taxon>Magnoliopsida</taxon>
        <taxon>Liliopsida</taxon>
        <taxon>Poales</taxon>
        <taxon>Poaceae</taxon>
        <taxon>PACMAD clade</taxon>
        <taxon>Panicoideae</taxon>
        <taxon>Panicodae</taxon>
        <taxon>Paniceae</taxon>
        <taxon>Panicinae</taxon>
        <taxon>Panicum</taxon>
        <taxon>Panicum sect. Hiantes</taxon>
    </lineage>
</organism>
<evidence type="ECO:0000313" key="3">
    <source>
        <dbReference type="Proteomes" id="UP000823388"/>
    </source>
</evidence>
<name>A0A8T0VJK9_PANVG</name>
<keyword evidence="1" id="KW-0472">Membrane</keyword>
<evidence type="ECO:0000313" key="2">
    <source>
        <dbReference type="EMBL" id="KAG2632713.1"/>
    </source>
</evidence>
<dbReference type="Proteomes" id="UP000823388">
    <property type="component" value="Chromosome 2N"/>
</dbReference>
<evidence type="ECO:0000256" key="1">
    <source>
        <dbReference type="SAM" id="Phobius"/>
    </source>
</evidence>